<evidence type="ECO:0000256" key="1">
    <source>
        <dbReference type="SAM" id="MobiDB-lite"/>
    </source>
</evidence>
<evidence type="ECO:0000313" key="3">
    <source>
        <dbReference type="Proteomes" id="UP000546162"/>
    </source>
</evidence>
<reference evidence="2 3" key="1">
    <citation type="submission" date="2020-08" db="EMBL/GenBank/DDBJ databases">
        <title>Sequencing the genomes of 1000 actinobacteria strains.</title>
        <authorList>
            <person name="Klenk H.-P."/>
        </authorList>
    </citation>
    <scope>NUCLEOTIDE SEQUENCE [LARGE SCALE GENOMIC DNA]</scope>
    <source>
        <strain evidence="2 3">DSM 45809</strain>
    </source>
</reference>
<evidence type="ECO:0000313" key="2">
    <source>
        <dbReference type="EMBL" id="MBB4740819.1"/>
    </source>
</evidence>
<dbReference type="RefSeq" id="WP_185041375.1">
    <property type="nucleotide sequence ID" value="NZ_BAABFG010000005.1"/>
</dbReference>
<dbReference type="AlphaFoldDB" id="A0A7W7GYV6"/>
<organism evidence="2 3">
    <name type="scientific">Actinoplanes octamycinicus</name>
    <dbReference type="NCBI Taxonomy" id="135948"/>
    <lineage>
        <taxon>Bacteria</taxon>
        <taxon>Bacillati</taxon>
        <taxon>Actinomycetota</taxon>
        <taxon>Actinomycetes</taxon>
        <taxon>Micromonosporales</taxon>
        <taxon>Micromonosporaceae</taxon>
        <taxon>Actinoplanes</taxon>
    </lineage>
</organism>
<dbReference type="EMBL" id="JACHNB010000001">
    <property type="protein sequence ID" value="MBB4740819.1"/>
    <property type="molecule type" value="Genomic_DNA"/>
</dbReference>
<keyword evidence="3" id="KW-1185">Reference proteome</keyword>
<accession>A0A7W7GYV6</accession>
<proteinExistence type="predicted"/>
<gene>
    <name evidence="2" type="ORF">BJY16_004278</name>
</gene>
<sequence>MPRTYRYVGPADVAASAGTGPGRPLSAPGPLAPEAPAAPDPLGSGPPPGPGALVSGDLLTYVVSPAGVLLLAPRNSEHVACAGGGPVLAAGEIGFRRDGDGWRVDQVTNQSTGYCPEPSCWPAVAAALDAGGVRHDDGFTTEFTFRRCPRCHAVNLVKEEVYVCDLCDADLPPEWNFA</sequence>
<dbReference type="Proteomes" id="UP000546162">
    <property type="component" value="Unassembled WGS sequence"/>
</dbReference>
<name>A0A7W7GYV6_9ACTN</name>
<protein>
    <submittedName>
        <fullName evidence="2">Uncharacterized protein</fullName>
    </submittedName>
</protein>
<feature type="compositionally biased region" description="Pro residues" evidence="1">
    <location>
        <begin position="30"/>
        <end position="50"/>
    </location>
</feature>
<feature type="region of interest" description="Disordered" evidence="1">
    <location>
        <begin position="1"/>
        <end position="51"/>
    </location>
</feature>
<comment type="caution">
    <text evidence="2">The sequence shown here is derived from an EMBL/GenBank/DDBJ whole genome shotgun (WGS) entry which is preliminary data.</text>
</comment>